<dbReference type="SUPFAM" id="SSF54211">
    <property type="entry name" value="Ribosomal protein S5 domain 2-like"/>
    <property type="match status" value="1"/>
</dbReference>
<dbReference type="Pfam" id="PF00825">
    <property type="entry name" value="Ribonuclease_P"/>
    <property type="match status" value="1"/>
</dbReference>
<keyword evidence="3" id="KW-0255">Endonuclease</keyword>
<evidence type="ECO:0000313" key="6">
    <source>
        <dbReference type="EMBL" id="CAB5057552.1"/>
    </source>
</evidence>
<dbReference type="PANTHER" id="PTHR33992">
    <property type="entry name" value="RIBONUCLEASE P PROTEIN COMPONENT"/>
    <property type="match status" value="1"/>
</dbReference>
<dbReference type="GO" id="GO:0030677">
    <property type="term" value="C:ribonuclease P complex"/>
    <property type="evidence" value="ECO:0007669"/>
    <property type="project" value="TreeGrafter"/>
</dbReference>
<protein>
    <submittedName>
        <fullName evidence="6">Unannotated protein</fullName>
    </submittedName>
</protein>
<dbReference type="GO" id="GO:0042781">
    <property type="term" value="F:3'-tRNA processing endoribonuclease activity"/>
    <property type="evidence" value="ECO:0007669"/>
    <property type="project" value="TreeGrafter"/>
</dbReference>
<accession>A0A6J7TWT7</accession>
<proteinExistence type="inferred from homology"/>
<evidence type="ECO:0000256" key="5">
    <source>
        <dbReference type="ARBA" id="ARBA00022884"/>
    </source>
</evidence>
<keyword evidence="4" id="KW-0378">Hydrolase</keyword>
<dbReference type="NCBIfam" id="TIGR00188">
    <property type="entry name" value="rnpA"/>
    <property type="match status" value="1"/>
</dbReference>
<dbReference type="HAMAP" id="MF_00227">
    <property type="entry name" value="RNase_P"/>
    <property type="match status" value="1"/>
</dbReference>
<dbReference type="EMBL" id="CAFBQO010000086">
    <property type="protein sequence ID" value="CAB5057552.1"/>
    <property type="molecule type" value="Genomic_DNA"/>
</dbReference>
<evidence type="ECO:0000256" key="1">
    <source>
        <dbReference type="ARBA" id="ARBA00022694"/>
    </source>
</evidence>
<keyword evidence="5" id="KW-0694">RNA-binding</keyword>
<evidence type="ECO:0000256" key="3">
    <source>
        <dbReference type="ARBA" id="ARBA00022759"/>
    </source>
</evidence>
<sequence length="122" mass="13062">MLPVDARLTSSSDFARATKSGIRVTSQHFVGYLYLSPVTNVIKGESSAKCGLIISKSVGGSVKRHRVARKVRHAVAPRISSLPTGSLLVIRALGQDGDSNIETEITELISKLMSRSEKVAAK</sequence>
<reference evidence="6" key="1">
    <citation type="submission" date="2020-05" db="EMBL/GenBank/DDBJ databases">
        <authorList>
            <person name="Chiriac C."/>
            <person name="Salcher M."/>
            <person name="Ghai R."/>
            <person name="Kavagutti S V."/>
        </authorList>
    </citation>
    <scope>NUCLEOTIDE SEQUENCE</scope>
</reference>
<gene>
    <name evidence="6" type="ORF">UFOPK4307_00661</name>
</gene>
<keyword evidence="1" id="KW-0819">tRNA processing</keyword>
<dbReference type="InterPro" id="IPR000100">
    <property type="entry name" value="RNase_P"/>
</dbReference>
<dbReference type="PANTHER" id="PTHR33992:SF1">
    <property type="entry name" value="RIBONUCLEASE P PROTEIN COMPONENT"/>
    <property type="match status" value="1"/>
</dbReference>
<dbReference type="Gene3D" id="3.30.230.10">
    <property type="match status" value="1"/>
</dbReference>
<evidence type="ECO:0000256" key="4">
    <source>
        <dbReference type="ARBA" id="ARBA00022801"/>
    </source>
</evidence>
<dbReference type="InterPro" id="IPR020568">
    <property type="entry name" value="Ribosomal_Su5_D2-typ_SF"/>
</dbReference>
<organism evidence="6">
    <name type="scientific">freshwater metagenome</name>
    <dbReference type="NCBI Taxonomy" id="449393"/>
    <lineage>
        <taxon>unclassified sequences</taxon>
        <taxon>metagenomes</taxon>
        <taxon>ecological metagenomes</taxon>
    </lineage>
</organism>
<dbReference type="InterPro" id="IPR014721">
    <property type="entry name" value="Ribsml_uS5_D2-typ_fold_subgr"/>
</dbReference>
<keyword evidence="2" id="KW-0540">Nuclease</keyword>
<dbReference type="GO" id="GO:0004526">
    <property type="term" value="F:ribonuclease P activity"/>
    <property type="evidence" value="ECO:0007669"/>
    <property type="project" value="InterPro"/>
</dbReference>
<name>A0A6J7TWT7_9ZZZZ</name>
<dbReference type="GO" id="GO:0000049">
    <property type="term" value="F:tRNA binding"/>
    <property type="evidence" value="ECO:0007669"/>
    <property type="project" value="InterPro"/>
</dbReference>
<dbReference type="AlphaFoldDB" id="A0A6J7TWT7"/>
<evidence type="ECO:0000256" key="2">
    <source>
        <dbReference type="ARBA" id="ARBA00022722"/>
    </source>
</evidence>